<dbReference type="PANTHER" id="PTHR11215:SF1">
    <property type="entry name" value="MYG1 EXONUCLEASE"/>
    <property type="match status" value="1"/>
</dbReference>
<protein>
    <submittedName>
        <fullName evidence="2">Metal-dependent hydrolase</fullName>
    </submittedName>
</protein>
<evidence type="ECO:0000313" key="3">
    <source>
        <dbReference type="Proteomes" id="UP000176562"/>
    </source>
</evidence>
<dbReference type="InterPro" id="IPR003226">
    <property type="entry name" value="MYG1_exonuclease"/>
</dbReference>
<dbReference type="Pfam" id="PF03690">
    <property type="entry name" value="MYG1_exonuc"/>
    <property type="match status" value="1"/>
</dbReference>
<dbReference type="STRING" id="1850250.LPB142_05825"/>
<dbReference type="Proteomes" id="UP000176562">
    <property type="component" value="Chromosome"/>
</dbReference>
<evidence type="ECO:0000256" key="1">
    <source>
        <dbReference type="ARBA" id="ARBA00010105"/>
    </source>
</evidence>
<sequence length="315" mass="33971">MNEFVPVPDLLVTHSGSFHADELFSTVVLRRLYPGARLLRSRDPAEITPASDRIIYDVGRDYRPEAAIFDHHQRPAPLRPDGRPYSSFGLIWRHFGAAYLAALGVPEADIAAVQEAVDASFVLPIDLMDNGALSPSASGPLLSELMLPVLLESLRPPFDADGPVAEDACFVTAMEVARMLLEAQVARGAEKRRAETAVRAAIAATGAGRVLELPRGMPYHGVLTRSGADHILFVINPREKDWSLRGISLVEDGFELRADLPAAWAGLIDADLEAACGVAGAKFCHNGRFIAVAASREAIYRMAELAVAEAEARGL</sequence>
<comment type="similarity">
    <text evidence="1">Belongs to the MYG1 family.</text>
</comment>
<dbReference type="AlphaFoldDB" id="A0A1D9MGB2"/>
<dbReference type="KEGG" id="rhp:LPB142_05825"/>
<organism evidence="2 3">
    <name type="scientific">Rhodobacter xanthinilyticus</name>
    <dbReference type="NCBI Taxonomy" id="1850250"/>
    <lineage>
        <taxon>Bacteria</taxon>
        <taxon>Pseudomonadati</taxon>
        <taxon>Pseudomonadota</taxon>
        <taxon>Alphaproteobacteria</taxon>
        <taxon>Rhodobacterales</taxon>
        <taxon>Rhodobacter group</taxon>
        <taxon>Rhodobacter</taxon>
    </lineage>
</organism>
<keyword evidence="3" id="KW-1185">Reference proteome</keyword>
<accession>A0A1D9MGB2</accession>
<proteinExistence type="inferred from homology"/>
<dbReference type="PANTHER" id="PTHR11215">
    <property type="entry name" value="METAL DEPENDENT HYDROLASE - RELATED"/>
    <property type="match status" value="1"/>
</dbReference>
<dbReference type="RefSeq" id="WP_071167145.1">
    <property type="nucleotide sequence ID" value="NZ_CP017781.1"/>
</dbReference>
<name>A0A1D9MGB2_9RHOB</name>
<gene>
    <name evidence="2" type="ORF">LPB142_05825</name>
</gene>
<dbReference type="EMBL" id="CP017781">
    <property type="protein sequence ID" value="AOZ70912.1"/>
    <property type="molecule type" value="Genomic_DNA"/>
</dbReference>
<evidence type="ECO:0000313" key="2">
    <source>
        <dbReference type="EMBL" id="AOZ70912.1"/>
    </source>
</evidence>
<keyword evidence="2" id="KW-0378">Hydrolase</keyword>
<dbReference type="GO" id="GO:0005737">
    <property type="term" value="C:cytoplasm"/>
    <property type="evidence" value="ECO:0007669"/>
    <property type="project" value="TreeGrafter"/>
</dbReference>
<reference evidence="2 3" key="1">
    <citation type="submission" date="2016-10" db="EMBL/GenBank/DDBJ databases">
        <title>Rhodobacter sp. LPB0142, isolated from sea water.</title>
        <authorList>
            <person name="Kim E."/>
            <person name="Yi H."/>
        </authorList>
    </citation>
    <scope>NUCLEOTIDE SEQUENCE [LARGE SCALE GENOMIC DNA]</scope>
    <source>
        <strain evidence="2 3">LPB0142</strain>
    </source>
</reference>
<dbReference type="GO" id="GO:0016787">
    <property type="term" value="F:hydrolase activity"/>
    <property type="evidence" value="ECO:0007669"/>
    <property type="project" value="UniProtKB-KW"/>
</dbReference>